<dbReference type="EMBL" id="ML996125">
    <property type="protein sequence ID" value="KAF2736469.1"/>
    <property type="molecule type" value="Genomic_DNA"/>
</dbReference>
<sequence>MQQTNGPKGWHPMQRFLNEGSSEQGAVFLRADTEELSIKRNCTCANVVSNGSKKDH</sequence>
<evidence type="ECO:0000313" key="1">
    <source>
        <dbReference type="EMBL" id="KAF2736469.1"/>
    </source>
</evidence>
<protein>
    <submittedName>
        <fullName evidence="1">Uncharacterized protein</fullName>
    </submittedName>
</protein>
<dbReference type="OrthoDB" id="3547690at2759"/>
<dbReference type="Proteomes" id="UP000799444">
    <property type="component" value="Unassembled WGS sequence"/>
</dbReference>
<comment type="caution">
    <text evidence="1">The sequence shown here is derived from an EMBL/GenBank/DDBJ whole genome shotgun (WGS) entry which is preliminary data.</text>
</comment>
<reference evidence="1" key="1">
    <citation type="journal article" date="2020" name="Stud. Mycol.">
        <title>101 Dothideomycetes genomes: a test case for predicting lifestyles and emergence of pathogens.</title>
        <authorList>
            <person name="Haridas S."/>
            <person name="Albert R."/>
            <person name="Binder M."/>
            <person name="Bloem J."/>
            <person name="Labutti K."/>
            <person name="Salamov A."/>
            <person name="Andreopoulos B."/>
            <person name="Baker S."/>
            <person name="Barry K."/>
            <person name="Bills G."/>
            <person name="Bluhm B."/>
            <person name="Cannon C."/>
            <person name="Castanera R."/>
            <person name="Culley D."/>
            <person name="Daum C."/>
            <person name="Ezra D."/>
            <person name="Gonzalez J."/>
            <person name="Henrissat B."/>
            <person name="Kuo A."/>
            <person name="Liang C."/>
            <person name="Lipzen A."/>
            <person name="Lutzoni F."/>
            <person name="Magnuson J."/>
            <person name="Mondo S."/>
            <person name="Nolan M."/>
            <person name="Ohm R."/>
            <person name="Pangilinan J."/>
            <person name="Park H.-J."/>
            <person name="Ramirez L."/>
            <person name="Alfaro M."/>
            <person name="Sun H."/>
            <person name="Tritt A."/>
            <person name="Yoshinaga Y."/>
            <person name="Zwiers L.-H."/>
            <person name="Turgeon B."/>
            <person name="Goodwin S."/>
            <person name="Spatafora J."/>
            <person name="Crous P."/>
            <person name="Grigoriev I."/>
        </authorList>
    </citation>
    <scope>NUCLEOTIDE SEQUENCE</scope>
    <source>
        <strain evidence="1">CBS 125425</strain>
    </source>
</reference>
<organism evidence="1 2">
    <name type="scientific">Polyplosphaeria fusca</name>
    <dbReference type="NCBI Taxonomy" id="682080"/>
    <lineage>
        <taxon>Eukaryota</taxon>
        <taxon>Fungi</taxon>
        <taxon>Dikarya</taxon>
        <taxon>Ascomycota</taxon>
        <taxon>Pezizomycotina</taxon>
        <taxon>Dothideomycetes</taxon>
        <taxon>Pleosporomycetidae</taxon>
        <taxon>Pleosporales</taxon>
        <taxon>Tetraplosphaeriaceae</taxon>
        <taxon>Polyplosphaeria</taxon>
    </lineage>
</organism>
<proteinExistence type="predicted"/>
<name>A0A9P4V3A8_9PLEO</name>
<dbReference type="AlphaFoldDB" id="A0A9P4V3A8"/>
<keyword evidence="2" id="KW-1185">Reference proteome</keyword>
<evidence type="ECO:0000313" key="2">
    <source>
        <dbReference type="Proteomes" id="UP000799444"/>
    </source>
</evidence>
<gene>
    <name evidence="1" type="ORF">EJ04DRAFT_511112</name>
</gene>
<accession>A0A9P4V3A8</accession>